<sequence>MLGGVLPPTSREDLRPDASIVLTVGMRAWEDEYAEFATALAPALRRQARERCGDWAVAEDLVRRTLLRLYRRWPALGFEPPEAYAQRFLLRALRRHRPGEPHEGPEPPLGLATAELVSAGRRLRRRDLAMSTLLTVALAAGVGFAVIVLRPDPGGTPPPEEVDCMAGVPGPTPLPSLTRSPVPPAPPQAGGRAGVDRFAVLSGALPLPQAEPVTADKALIERYTCLMAELVLTRVNPLGLHRNDLGLADGGDTRELAPLPDPALAPGALTVSLQLVNGNGYGTLTISVAPTTYVPDLSHCERLTWCGFSAELDSGAVLEQYGVREQPEDRRAGFALGPDAQLWTVAVFTGHSLVMVTITNTPDPFAAQPSSQRNPALGMSVTQFTADPRLAIFDPPEPGRS</sequence>
<comment type="caution">
    <text evidence="2">The sequence shown here is derived from an EMBL/GenBank/DDBJ whole genome shotgun (WGS) entry which is preliminary data.</text>
</comment>
<evidence type="ECO:0000313" key="3">
    <source>
        <dbReference type="Proteomes" id="UP000619293"/>
    </source>
</evidence>
<dbReference type="SUPFAM" id="SSF88946">
    <property type="entry name" value="Sigma2 domain of RNA polymerase sigma factors"/>
    <property type="match status" value="1"/>
</dbReference>
<dbReference type="AlphaFoldDB" id="A0A8J3K970"/>
<accession>A0A8J3K970</accession>
<dbReference type="Proteomes" id="UP000619293">
    <property type="component" value="Unassembled WGS sequence"/>
</dbReference>
<dbReference type="GO" id="GO:0003700">
    <property type="term" value="F:DNA-binding transcription factor activity"/>
    <property type="evidence" value="ECO:0007669"/>
    <property type="project" value="InterPro"/>
</dbReference>
<gene>
    <name evidence="2" type="ORF">Cch02nite_42780</name>
</gene>
<dbReference type="Pfam" id="PF04542">
    <property type="entry name" value="Sigma70_r2"/>
    <property type="match status" value="1"/>
</dbReference>
<dbReference type="Gene3D" id="1.10.1740.10">
    <property type="match status" value="1"/>
</dbReference>
<evidence type="ECO:0000313" key="2">
    <source>
        <dbReference type="EMBL" id="GIF90834.1"/>
    </source>
</evidence>
<reference evidence="2 3" key="1">
    <citation type="submission" date="2021-01" db="EMBL/GenBank/DDBJ databases">
        <title>Whole genome shotgun sequence of Catellatospora chokoriensis NBRC 107358.</title>
        <authorList>
            <person name="Komaki H."/>
            <person name="Tamura T."/>
        </authorList>
    </citation>
    <scope>NUCLEOTIDE SEQUENCE [LARGE SCALE GENOMIC DNA]</scope>
    <source>
        <strain evidence="2 3">NBRC 107358</strain>
    </source>
</reference>
<dbReference type="InterPro" id="IPR013325">
    <property type="entry name" value="RNA_pol_sigma_r2"/>
</dbReference>
<keyword evidence="3" id="KW-1185">Reference proteome</keyword>
<feature type="domain" description="RNA polymerase sigma-70 region 2" evidence="1">
    <location>
        <begin position="38"/>
        <end position="96"/>
    </location>
</feature>
<organism evidence="2 3">
    <name type="scientific">Catellatospora chokoriensis</name>
    <dbReference type="NCBI Taxonomy" id="310353"/>
    <lineage>
        <taxon>Bacteria</taxon>
        <taxon>Bacillati</taxon>
        <taxon>Actinomycetota</taxon>
        <taxon>Actinomycetes</taxon>
        <taxon>Micromonosporales</taxon>
        <taxon>Micromonosporaceae</taxon>
        <taxon>Catellatospora</taxon>
    </lineage>
</organism>
<dbReference type="InterPro" id="IPR007627">
    <property type="entry name" value="RNA_pol_sigma70_r2"/>
</dbReference>
<dbReference type="EMBL" id="BONG01000026">
    <property type="protein sequence ID" value="GIF90834.1"/>
    <property type="molecule type" value="Genomic_DNA"/>
</dbReference>
<name>A0A8J3K970_9ACTN</name>
<evidence type="ECO:0000259" key="1">
    <source>
        <dbReference type="Pfam" id="PF04542"/>
    </source>
</evidence>
<dbReference type="GO" id="GO:0006352">
    <property type="term" value="P:DNA-templated transcription initiation"/>
    <property type="evidence" value="ECO:0007669"/>
    <property type="project" value="InterPro"/>
</dbReference>
<proteinExistence type="predicted"/>
<protein>
    <recommendedName>
        <fullName evidence="1">RNA polymerase sigma-70 region 2 domain-containing protein</fullName>
    </recommendedName>
</protein>